<reference evidence="1" key="1">
    <citation type="journal article" date="2012" name="PLoS ONE">
        <title>Gene sets for utilization of primary and secondary nutrition supplies in the distal gut of endangered iberian lynx.</title>
        <authorList>
            <person name="Alcaide M."/>
            <person name="Messina E."/>
            <person name="Richter M."/>
            <person name="Bargiela R."/>
            <person name="Peplies J."/>
            <person name="Huws S.A."/>
            <person name="Newbold C.J."/>
            <person name="Golyshin P.N."/>
            <person name="Simon M.A."/>
            <person name="Lopez G."/>
            <person name="Yakimov M.M."/>
            <person name="Ferrer M."/>
        </authorList>
    </citation>
    <scope>NUCLEOTIDE SEQUENCE</scope>
</reference>
<gene>
    <name evidence="1" type="ORF">EVA_13237</name>
</gene>
<sequence length="34" mass="4078">MRYQSLVRQNGNIGTVSTLNLKRRLHRQCQGRHR</sequence>
<comment type="caution">
    <text evidence="1">The sequence shown here is derived from an EMBL/GenBank/DDBJ whole genome shotgun (WGS) entry which is preliminary data.</text>
</comment>
<dbReference type="AlphaFoldDB" id="J9FUK9"/>
<proteinExistence type="predicted"/>
<evidence type="ECO:0000313" key="1">
    <source>
        <dbReference type="EMBL" id="EJW98656.1"/>
    </source>
</evidence>
<organism evidence="1">
    <name type="scientific">gut metagenome</name>
    <dbReference type="NCBI Taxonomy" id="749906"/>
    <lineage>
        <taxon>unclassified sequences</taxon>
        <taxon>metagenomes</taxon>
        <taxon>organismal metagenomes</taxon>
    </lineage>
</organism>
<dbReference type="EMBL" id="AMCI01004164">
    <property type="protein sequence ID" value="EJW98656.1"/>
    <property type="molecule type" value="Genomic_DNA"/>
</dbReference>
<name>J9FUK9_9ZZZZ</name>
<accession>J9FUK9</accession>
<protein>
    <submittedName>
        <fullName evidence="1">Uncharacterized protein</fullName>
    </submittedName>
</protein>